<organism evidence="14 15">
    <name type="scientific">Podospora didyma</name>
    <dbReference type="NCBI Taxonomy" id="330526"/>
    <lineage>
        <taxon>Eukaryota</taxon>
        <taxon>Fungi</taxon>
        <taxon>Dikarya</taxon>
        <taxon>Ascomycota</taxon>
        <taxon>Pezizomycotina</taxon>
        <taxon>Sordariomycetes</taxon>
        <taxon>Sordariomycetidae</taxon>
        <taxon>Sordariales</taxon>
        <taxon>Podosporaceae</taxon>
        <taxon>Podospora</taxon>
    </lineage>
</organism>
<evidence type="ECO:0000256" key="11">
    <source>
        <dbReference type="ARBA" id="ARBA00031061"/>
    </source>
</evidence>
<feature type="domain" description="Beta-mannosidase Ig-fold" evidence="12">
    <location>
        <begin position="878"/>
        <end position="960"/>
    </location>
</feature>
<dbReference type="InterPro" id="IPR041625">
    <property type="entry name" value="Beta-mannosidase_Ig"/>
</dbReference>
<dbReference type="EC" id="3.2.1.25" evidence="5"/>
<dbReference type="GO" id="GO:0006516">
    <property type="term" value="P:glycoprotein catabolic process"/>
    <property type="evidence" value="ECO:0007669"/>
    <property type="project" value="TreeGrafter"/>
</dbReference>
<evidence type="ECO:0000256" key="10">
    <source>
        <dbReference type="ARBA" id="ARBA00023295"/>
    </source>
</evidence>
<dbReference type="InterPro" id="IPR013783">
    <property type="entry name" value="Ig-like_fold"/>
</dbReference>
<evidence type="ECO:0000256" key="4">
    <source>
        <dbReference type="ARBA" id="ARBA00011738"/>
    </source>
</evidence>
<evidence type="ECO:0000259" key="12">
    <source>
        <dbReference type="Pfam" id="PF17753"/>
    </source>
</evidence>
<comment type="similarity">
    <text evidence="3">Belongs to the glycosyl hydrolase 2 family. Beta-mannosidase A subfamily.</text>
</comment>
<dbReference type="PANTHER" id="PTHR43730:SF5">
    <property type="entry name" value="BETA-MANNOSIDASE A"/>
    <property type="match status" value="1"/>
</dbReference>
<evidence type="ECO:0000256" key="9">
    <source>
        <dbReference type="ARBA" id="ARBA00023180"/>
    </source>
</evidence>
<dbReference type="SUPFAM" id="SSF49785">
    <property type="entry name" value="Galactose-binding domain-like"/>
    <property type="match status" value="1"/>
</dbReference>
<keyword evidence="7" id="KW-0964">Secreted</keyword>
<dbReference type="Pfam" id="PF22666">
    <property type="entry name" value="Glyco_hydro_2_N2"/>
    <property type="match status" value="1"/>
</dbReference>
<dbReference type="Proteomes" id="UP001285441">
    <property type="component" value="Unassembled WGS sequence"/>
</dbReference>
<feature type="domain" description="Beta-mannosidase-like galactose-binding" evidence="13">
    <location>
        <begin position="35"/>
        <end position="211"/>
    </location>
</feature>
<evidence type="ECO:0000256" key="7">
    <source>
        <dbReference type="ARBA" id="ARBA00022525"/>
    </source>
</evidence>
<dbReference type="PANTHER" id="PTHR43730">
    <property type="entry name" value="BETA-MANNOSIDASE"/>
    <property type="match status" value="1"/>
</dbReference>
<keyword evidence="10" id="KW-0326">Glycosidase</keyword>
<accession>A0AAE0K6M9</accession>
<proteinExistence type="inferred from homology"/>
<evidence type="ECO:0000256" key="8">
    <source>
        <dbReference type="ARBA" id="ARBA00022801"/>
    </source>
</evidence>
<dbReference type="InterPro" id="IPR017853">
    <property type="entry name" value="GH"/>
</dbReference>
<reference evidence="14" key="2">
    <citation type="submission" date="2023-06" db="EMBL/GenBank/DDBJ databases">
        <authorList>
            <consortium name="Lawrence Berkeley National Laboratory"/>
            <person name="Haridas S."/>
            <person name="Hensen N."/>
            <person name="Bonometti L."/>
            <person name="Westerberg I."/>
            <person name="Brannstrom I.O."/>
            <person name="Guillou S."/>
            <person name="Cros-Aarteil S."/>
            <person name="Calhoun S."/>
            <person name="Kuo A."/>
            <person name="Mondo S."/>
            <person name="Pangilinan J."/>
            <person name="Riley R."/>
            <person name="LaButti K."/>
            <person name="Andreopoulos B."/>
            <person name="Lipzen A."/>
            <person name="Chen C."/>
            <person name="Yanf M."/>
            <person name="Daum C."/>
            <person name="Ng V."/>
            <person name="Clum A."/>
            <person name="Steindorff A."/>
            <person name="Ohm R."/>
            <person name="Martin F."/>
            <person name="Silar P."/>
            <person name="Natvig D."/>
            <person name="Lalanne C."/>
            <person name="Gautier V."/>
            <person name="Ament-velasquez S.L."/>
            <person name="Kruys A."/>
            <person name="Hutchinson M.I."/>
            <person name="Powell A.J."/>
            <person name="Barry K."/>
            <person name="Miller A.N."/>
            <person name="Grigoriev I.V."/>
            <person name="Debuchy R."/>
            <person name="Gladieux P."/>
            <person name="Thoren M.H."/>
            <person name="Johannesson H."/>
        </authorList>
    </citation>
    <scope>NUCLEOTIDE SEQUENCE</scope>
    <source>
        <strain evidence="14">CBS 232.78</strain>
    </source>
</reference>
<dbReference type="SUPFAM" id="SSF49303">
    <property type="entry name" value="beta-Galactosidase/glucuronidase domain"/>
    <property type="match status" value="1"/>
</dbReference>
<dbReference type="Gene3D" id="3.20.20.80">
    <property type="entry name" value="Glycosidases"/>
    <property type="match status" value="1"/>
</dbReference>
<dbReference type="InterPro" id="IPR036156">
    <property type="entry name" value="Beta-gal/glucu_dom_sf"/>
</dbReference>
<dbReference type="Gene3D" id="2.60.40.10">
    <property type="entry name" value="Immunoglobulins"/>
    <property type="match status" value="3"/>
</dbReference>
<keyword evidence="8 14" id="KW-0378">Hydrolase</keyword>
<reference evidence="14" key="1">
    <citation type="journal article" date="2023" name="Mol. Phylogenet. Evol.">
        <title>Genome-scale phylogeny and comparative genomics of the fungal order Sordariales.</title>
        <authorList>
            <person name="Hensen N."/>
            <person name="Bonometti L."/>
            <person name="Westerberg I."/>
            <person name="Brannstrom I.O."/>
            <person name="Guillou S."/>
            <person name="Cros-Aarteil S."/>
            <person name="Calhoun S."/>
            <person name="Haridas S."/>
            <person name="Kuo A."/>
            <person name="Mondo S."/>
            <person name="Pangilinan J."/>
            <person name="Riley R."/>
            <person name="LaButti K."/>
            <person name="Andreopoulos B."/>
            <person name="Lipzen A."/>
            <person name="Chen C."/>
            <person name="Yan M."/>
            <person name="Daum C."/>
            <person name="Ng V."/>
            <person name="Clum A."/>
            <person name="Steindorff A."/>
            <person name="Ohm R.A."/>
            <person name="Martin F."/>
            <person name="Silar P."/>
            <person name="Natvig D.O."/>
            <person name="Lalanne C."/>
            <person name="Gautier V."/>
            <person name="Ament-Velasquez S.L."/>
            <person name="Kruys A."/>
            <person name="Hutchinson M.I."/>
            <person name="Powell A.J."/>
            <person name="Barry K."/>
            <person name="Miller A.N."/>
            <person name="Grigoriev I.V."/>
            <person name="Debuchy R."/>
            <person name="Gladieux P."/>
            <person name="Hiltunen Thoren M."/>
            <person name="Johannesson H."/>
        </authorList>
    </citation>
    <scope>NUCLEOTIDE SEQUENCE</scope>
    <source>
        <strain evidence="14">CBS 232.78</strain>
    </source>
</reference>
<keyword evidence="15" id="KW-1185">Reference proteome</keyword>
<evidence type="ECO:0000313" key="14">
    <source>
        <dbReference type="EMBL" id="KAK3370592.1"/>
    </source>
</evidence>
<dbReference type="GO" id="GO:0004567">
    <property type="term" value="F:beta-mannosidase activity"/>
    <property type="evidence" value="ECO:0007669"/>
    <property type="project" value="UniProtKB-EC"/>
</dbReference>
<dbReference type="GO" id="GO:0005576">
    <property type="term" value="C:extracellular region"/>
    <property type="evidence" value="ECO:0007669"/>
    <property type="project" value="UniProtKB-SubCell"/>
</dbReference>
<keyword evidence="9" id="KW-0325">Glycoprotein</keyword>
<comment type="subcellular location">
    <subcellularLocation>
        <location evidence="2">Secreted</location>
    </subcellularLocation>
</comment>
<sequence>MRWLGSIVKPAFAAVFGYGVVANASNLLDLTSQKWTLSSSPLNISVRGKVPSHVHLDLLEAQVIGDPYFGLNDFNLRWVVWNDWNYTARIDGLQQSNTTNTFLLFNGLDTFANISFCEEHVAYTDNQFRQYFFNVTDILTRCNGTSKPELRILFPSVPAAGERIANLPGQETWPRYVQILFELSNRHFVRKQQSDFGWDWGPGFVPTGVWQKAWIVQLEPQEIHVRNTLVDIYRQGQLPNLRPDQRQNWVLNASIDVVGVVPSGSSMTYAVVDAAGQTVSSGTLPNVTNAGDVITGTTILDQAAYKLWWPTGLGEQPLYTVTIDIISPSSAILASVSKRTGFRTIVLYQGVVTDDELALGVAPGNHWHFEINGNPFYVKGSNFIPPDAFWPRVTPGRIRQLFTAVVDGNQNMLRVWSSGAYSPDFMYDLADEMGILLWSEFQFGDSLYPVDLDFLENCRLEANYQVRRVNHHPSLAVWAGGNELENLELFLVNYSAPEQYERYRDEYETLFIKTLLPAVFGNSHSMTYMPSSTNQGYASLNFSNAIPIVERYNNVEPGHIYGNTDYYNYKADQAFNLSAYPVGRLSSEFGFHSMPSVASWRNVLPSEELHFNSTTVMLRNHHPPARGLNTSNLFNSSIGQGEMTLAVERYYPIPNKTDPVANFSAWIFATQVFQADFYRSQIQFYRAGSGFPERQLGSLYWQLNDIWQAPTWSSIEHEGRWKVLHNVAKDIYQPVILAPLWNLTSGILKLYTVSDLWTETRGTVTLGWIDWSGNYLPLQGFSSGPGSNGTATPLGPQNVSFEVGGLNNSLLATVNVTDLFLPANVTQQQQSSQVVNDARNALFVATLTATGTPVNTNATKTYTHTSYWTPTPLGKAKLVDPGLSVRYDPAGDQFVVVARTGVSVWTWLSAGPQDEDVVVNFDNNGFLLLRGEVKTVKYTALGLGKEGWRKRVTVGSIWNNTLSA</sequence>
<gene>
    <name evidence="14" type="ORF">B0H63DRAFT_441012</name>
</gene>
<protein>
    <recommendedName>
        <fullName evidence="6">Beta-mannosidase A</fullName>
        <ecNumber evidence="5">3.2.1.25</ecNumber>
    </recommendedName>
    <alternativeName>
        <fullName evidence="11">Mannanase A</fullName>
    </alternativeName>
</protein>
<evidence type="ECO:0000256" key="5">
    <source>
        <dbReference type="ARBA" id="ARBA00012754"/>
    </source>
</evidence>
<dbReference type="EMBL" id="JAULSW010000009">
    <property type="protein sequence ID" value="KAK3370592.1"/>
    <property type="molecule type" value="Genomic_DNA"/>
</dbReference>
<dbReference type="InterPro" id="IPR050887">
    <property type="entry name" value="Beta-mannosidase_GH2"/>
</dbReference>
<evidence type="ECO:0000313" key="15">
    <source>
        <dbReference type="Proteomes" id="UP001285441"/>
    </source>
</evidence>
<dbReference type="InterPro" id="IPR008979">
    <property type="entry name" value="Galactose-bd-like_sf"/>
</dbReference>
<evidence type="ECO:0000256" key="3">
    <source>
        <dbReference type="ARBA" id="ARBA00007483"/>
    </source>
</evidence>
<comment type="caution">
    <text evidence="14">The sequence shown here is derived from an EMBL/GenBank/DDBJ whole genome shotgun (WGS) entry which is preliminary data.</text>
</comment>
<dbReference type="Gene3D" id="2.60.120.260">
    <property type="entry name" value="Galactose-binding domain-like"/>
    <property type="match status" value="1"/>
</dbReference>
<name>A0AAE0K6M9_9PEZI</name>
<evidence type="ECO:0000259" key="13">
    <source>
        <dbReference type="Pfam" id="PF22666"/>
    </source>
</evidence>
<dbReference type="InterPro" id="IPR054593">
    <property type="entry name" value="Beta-mannosidase-like_N2"/>
</dbReference>
<dbReference type="Pfam" id="PF17753">
    <property type="entry name" value="Ig_mannosidase"/>
    <property type="match status" value="1"/>
</dbReference>
<evidence type="ECO:0000256" key="6">
    <source>
        <dbReference type="ARBA" id="ARBA00021795"/>
    </source>
</evidence>
<dbReference type="AlphaFoldDB" id="A0AAE0K6M9"/>
<evidence type="ECO:0000256" key="2">
    <source>
        <dbReference type="ARBA" id="ARBA00004613"/>
    </source>
</evidence>
<comment type="catalytic activity">
    <reaction evidence="1">
        <text>Hydrolysis of terminal, non-reducing beta-D-mannose residues in beta-D-mannosides.</text>
        <dbReference type="EC" id="3.2.1.25"/>
    </reaction>
</comment>
<dbReference type="FunFam" id="3.20.20.80:FF:000084">
    <property type="entry name" value="Beta-mannosidase A"/>
    <property type="match status" value="1"/>
</dbReference>
<dbReference type="SUPFAM" id="SSF51445">
    <property type="entry name" value="(Trans)glycosidases"/>
    <property type="match status" value="1"/>
</dbReference>
<evidence type="ECO:0000256" key="1">
    <source>
        <dbReference type="ARBA" id="ARBA00000829"/>
    </source>
</evidence>
<comment type="subunit">
    <text evidence="4">Homodimer.</text>
</comment>